<accession>A0AAW1WWX4</accession>
<evidence type="ECO:0000259" key="2">
    <source>
        <dbReference type="SMART" id="SM01227"/>
    </source>
</evidence>
<sequence length="138" mass="15413">MGDVSITADPNSSNSTLTPPSQQDDGHSENVEEEEEENEEELKEEGECGFCLFMKAGPCGESFTAWEQCIKESEKSKEYAAAKCIEVFKTLNECMKEHQDYYDLYLRAEKAELKKEEASKSESSENKAGSIGNSTEDD</sequence>
<keyword evidence="4" id="KW-1185">Reference proteome</keyword>
<dbReference type="PANTHER" id="PTHR34357">
    <property type="entry name" value="F7A19.14 PROTEIN-RELATED"/>
    <property type="match status" value="1"/>
</dbReference>
<feature type="compositionally biased region" description="Acidic residues" evidence="1">
    <location>
        <begin position="31"/>
        <end position="44"/>
    </location>
</feature>
<evidence type="ECO:0000313" key="4">
    <source>
        <dbReference type="Proteomes" id="UP001457282"/>
    </source>
</evidence>
<reference evidence="3 4" key="1">
    <citation type="journal article" date="2023" name="G3 (Bethesda)">
        <title>A chromosome-length genome assembly and annotation of blackberry (Rubus argutus, cv. 'Hillquist').</title>
        <authorList>
            <person name="Bruna T."/>
            <person name="Aryal R."/>
            <person name="Dudchenko O."/>
            <person name="Sargent D.J."/>
            <person name="Mead D."/>
            <person name="Buti M."/>
            <person name="Cavallini A."/>
            <person name="Hytonen T."/>
            <person name="Andres J."/>
            <person name="Pham M."/>
            <person name="Weisz D."/>
            <person name="Mascagni F."/>
            <person name="Usai G."/>
            <person name="Natali L."/>
            <person name="Bassil N."/>
            <person name="Fernandez G.E."/>
            <person name="Lomsadze A."/>
            <person name="Armour M."/>
            <person name="Olukolu B."/>
            <person name="Poorten T."/>
            <person name="Britton C."/>
            <person name="Davik J."/>
            <person name="Ashrafi H."/>
            <person name="Aiden E.L."/>
            <person name="Borodovsky M."/>
            <person name="Worthington M."/>
        </authorList>
    </citation>
    <scope>NUCLEOTIDE SEQUENCE [LARGE SCALE GENOMIC DNA]</scope>
    <source>
        <strain evidence="3">PI 553951</strain>
    </source>
</reference>
<comment type="caution">
    <text evidence="3">The sequence shown here is derived from an EMBL/GenBank/DDBJ whole genome shotgun (WGS) entry which is preliminary data.</text>
</comment>
<feature type="region of interest" description="Disordered" evidence="1">
    <location>
        <begin position="1"/>
        <end position="44"/>
    </location>
</feature>
<evidence type="ECO:0000313" key="3">
    <source>
        <dbReference type="EMBL" id="KAK9928525.1"/>
    </source>
</evidence>
<dbReference type="Gene3D" id="1.10.287.2900">
    <property type="match status" value="1"/>
</dbReference>
<name>A0AAW1WWX4_RUBAR</name>
<dbReference type="SMART" id="SM01227">
    <property type="entry name" value="GCK"/>
    <property type="match status" value="1"/>
</dbReference>
<dbReference type="Pfam" id="PF07802">
    <property type="entry name" value="GCK"/>
    <property type="match status" value="1"/>
</dbReference>
<dbReference type="PANTHER" id="PTHR34357:SF2">
    <property type="entry name" value="F26F24.3-RELATED"/>
    <property type="match status" value="1"/>
</dbReference>
<gene>
    <name evidence="3" type="ORF">M0R45_025657</name>
</gene>
<dbReference type="EMBL" id="JBEDUW010000005">
    <property type="protein sequence ID" value="KAK9928525.1"/>
    <property type="molecule type" value="Genomic_DNA"/>
</dbReference>
<feature type="compositionally biased region" description="Basic and acidic residues" evidence="1">
    <location>
        <begin position="113"/>
        <end position="125"/>
    </location>
</feature>
<dbReference type="InterPro" id="IPR012891">
    <property type="entry name" value="GCK_dom"/>
</dbReference>
<feature type="compositionally biased region" description="Low complexity" evidence="1">
    <location>
        <begin position="10"/>
        <end position="21"/>
    </location>
</feature>
<feature type="region of interest" description="Disordered" evidence="1">
    <location>
        <begin position="113"/>
        <end position="138"/>
    </location>
</feature>
<dbReference type="AlphaFoldDB" id="A0AAW1WWX4"/>
<dbReference type="Proteomes" id="UP001457282">
    <property type="component" value="Unassembled WGS sequence"/>
</dbReference>
<protein>
    <recommendedName>
        <fullName evidence="2">GCK domain-containing protein</fullName>
    </recommendedName>
</protein>
<organism evidence="3 4">
    <name type="scientific">Rubus argutus</name>
    <name type="common">Southern blackberry</name>
    <dbReference type="NCBI Taxonomy" id="59490"/>
    <lineage>
        <taxon>Eukaryota</taxon>
        <taxon>Viridiplantae</taxon>
        <taxon>Streptophyta</taxon>
        <taxon>Embryophyta</taxon>
        <taxon>Tracheophyta</taxon>
        <taxon>Spermatophyta</taxon>
        <taxon>Magnoliopsida</taxon>
        <taxon>eudicotyledons</taxon>
        <taxon>Gunneridae</taxon>
        <taxon>Pentapetalae</taxon>
        <taxon>rosids</taxon>
        <taxon>fabids</taxon>
        <taxon>Rosales</taxon>
        <taxon>Rosaceae</taxon>
        <taxon>Rosoideae</taxon>
        <taxon>Rosoideae incertae sedis</taxon>
        <taxon>Rubus</taxon>
    </lineage>
</organism>
<dbReference type="SUPFAM" id="SSF47072">
    <property type="entry name" value="Cysteine alpha-hairpin motif"/>
    <property type="match status" value="1"/>
</dbReference>
<proteinExistence type="predicted"/>
<dbReference type="InterPro" id="IPR009069">
    <property type="entry name" value="Cys_alpha_HP_mot_SF"/>
</dbReference>
<dbReference type="PROSITE" id="PS51808">
    <property type="entry name" value="CHCH"/>
    <property type="match status" value="1"/>
</dbReference>
<feature type="domain" description="GCK" evidence="2">
    <location>
        <begin position="46"/>
        <end position="120"/>
    </location>
</feature>
<evidence type="ECO:0000256" key="1">
    <source>
        <dbReference type="SAM" id="MobiDB-lite"/>
    </source>
</evidence>